<evidence type="ECO:0000313" key="2">
    <source>
        <dbReference type="Proteomes" id="UP001157133"/>
    </source>
</evidence>
<name>A0ABQ6H146_9GAMM</name>
<proteinExistence type="predicted"/>
<reference evidence="1 2" key="1">
    <citation type="submission" date="2023-03" db="EMBL/GenBank/DDBJ databases">
        <title>Draft genome sequence of Thalassotalea eurytherma JCM 18482T.</title>
        <authorList>
            <person name="Sawabe T."/>
        </authorList>
    </citation>
    <scope>NUCLEOTIDE SEQUENCE [LARGE SCALE GENOMIC DNA]</scope>
    <source>
        <strain evidence="1 2">JCM 18482</strain>
    </source>
</reference>
<dbReference type="Proteomes" id="UP001157133">
    <property type="component" value="Unassembled WGS sequence"/>
</dbReference>
<accession>A0ABQ6H146</accession>
<protein>
    <recommendedName>
        <fullName evidence="3">Site-specific integrase</fullName>
    </recommendedName>
</protein>
<dbReference type="EMBL" id="BSSU01000006">
    <property type="protein sequence ID" value="GLX81855.1"/>
    <property type="molecule type" value="Genomic_DNA"/>
</dbReference>
<gene>
    <name evidence="1" type="ORF">theurythT_13070</name>
</gene>
<evidence type="ECO:0008006" key="3">
    <source>
        <dbReference type="Google" id="ProtNLM"/>
    </source>
</evidence>
<organism evidence="1 2">
    <name type="scientific">Thalassotalea eurytherma</name>
    <dbReference type="NCBI Taxonomy" id="1144278"/>
    <lineage>
        <taxon>Bacteria</taxon>
        <taxon>Pseudomonadati</taxon>
        <taxon>Pseudomonadota</taxon>
        <taxon>Gammaproteobacteria</taxon>
        <taxon>Alteromonadales</taxon>
        <taxon>Colwelliaceae</taxon>
        <taxon>Thalassotalea</taxon>
    </lineage>
</organism>
<evidence type="ECO:0000313" key="1">
    <source>
        <dbReference type="EMBL" id="GLX81855.1"/>
    </source>
</evidence>
<sequence length="1114" mass="126853">MSTFSKNESVLISQSFNSDLALVGNSSAIKNKDVYEYFSYQILNANCTDGWSQTTLCELVTVLEGKNGYKKLSNRIASLVKIPISNSSSVDYSVVGRIIFCLFSSAALKGLVTLPSNLMIASAFKNNFDLMNGFPFSFCFARDVIELLNVSTPKRYAESKAKLKNKWINIEAKLKASNTWRKSCNDIATVMVRFGMNSFNKLDVEKFALHRVEVMDSKLACSNFANFFAYYDSICGTSYSFDYELYVSKNQVSSRGSYQSNSLGMSGYTVSTSTTAQNLAGLLLPANIMVFSPMTVSKKIEIGNFSFSLSELSDYSTDSIGKQSLWIDSQKDYINSVKHENSTRKSISSRLRYFNIYLYGYLPSFFSSNKTIFKFPTTPEMFQRHVFVEFSNVIDRSISQPASSKIYPMSIVDFITIVAEKNSKDSVKSKNLSRGIKRTVKLYFDFIINQYSTLKGFNITSNPFNSLKLEAGKGYSKSNKQRFQLEYWIYFRIFIKETAKYMLLDTLQRVYTGYLDLGDKTKASQCLEDIDEAASLLGITSDKERFKKPHNLSNYLEVNRPVQKIDWKPLLIDGVDLADFQMRKLTLNDVNSEVAINDYQRFVIVAVACYAGQRASNAAWIDSERFDKHVDYSQLKAGDPVTIFIDTDKVQTEGLDSVVPYEIFQILRVCRIIKSYNHNPSFKKPIYYQNNPDSVFGKISPLVQTTDINTSVNYNLCDLQKVFEKALDNSGIEYKSCLFLGHRKFSPKEFDHFRRNRYIPRNASYKISYDNGVSSTEFSSINSKSMHTIHSLRTQLVSSCDVILEDNDLIRMMTGQADATIGYYSTNTPDQESELREYKNKGKIEQEVMPVENPKKIKEEYKKSIDNNSFHEDFGAISSLPPSYSSTGLEDIKNIHPDELAFNWTHVCSTNNVCTDEVIKEVGEKQCHLCFKAVISKHNLPAIAALVKSKVEEVCELNTIMQQPDITDEDRSFYQHRVRKLTLEASSWKVRHDYILKNKALLIGDKDKIMPDIRYIPPDSIKEKFLARLIETKNAPALQSNRLRIQAERLARNLAVKISRSGEQVKGSLSSIKYDPVKFTLHNLEYLAELEQCSAQELLDNYSKGTTSQLDFFD</sequence>
<dbReference type="RefSeq" id="WP_284207201.1">
    <property type="nucleotide sequence ID" value="NZ_BSSU01000006.1"/>
</dbReference>
<comment type="caution">
    <text evidence="1">The sequence shown here is derived from an EMBL/GenBank/DDBJ whole genome shotgun (WGS) entry which is preliminary data.</text>
</comment>
<keyword evidence="2" id="KW-1185">Reference proteome</keyword>